<dbReference type="PANTHER" id="PTHR12349">
    <property type="entry name" value="ANKYRIN REPEAT AND LEM DOMAIN-CONTAINING PROTEIN 2"/>
    <property type="match status" value="1"/>
</dbReference>
<dbReference type="PANTHER" id="PTHR12349:SF4">
    <property type="entry name" value="ANKYRIN REPEAT AND LEM DOMAIN-CONTAINING PROTEIN 2"/>
    <property type="match status" value="1"/>
</dbReference>
<dbReference type="OMA" id="DCYLNMP"/>
<evidence type="ECO:0000256" key="2">
    <source>
        <dbReference type="ARBA" id="ARBA00022618"/>
    </source>
</evidence>
<keyword evidence="3 5" id="KW-0040">ANK repeat</keyword>
<dbReference type="InterPro" id="IPR056237">
    <property type="entry name" value="ANKLE2_3rd"/>
</dbReference>
<dbReference type="Pfam" id="PF13857">
    <property type="entry name" value="Ank_5"/>
    <property type="match status" value="1"/>
</dbReference>
<evidence type="ECO:0000256" key="5">
    <source>
        <dbReference type="PROSITE-ProRule" id="PRU00023"/>
    </source>
</evidence>
<evidence type="ECO:0000256" key="6">
    <source>
        <dbReference type="SAM" id="MobiDB-lite"/>
    </source>
</evidence>
<organism evidence="10">
    <name type="scientific">Thelazia callipaeda</name>
    <name type="common">Oriental eyeworm</name>
    <name type="synonym">Parasitic nematode</name>
    <dbReference type="NCBI Taxonomy" id="103827"/>
    <lineage>
        <taxon>Eukaryota</taxon>
        <taxon>Metazoa</taxon>
        <taxon>Ecdysozoa</taxon>
        <taxon>Nematoda</taxon>
        <taxon>Chromadorea</taxon>
        <taxon>Rhabditida</taxon>
        <taxon>Spirurina</taxon>
        <taxon>Spiruromorpha</taxon>
        <taxon>Thelazioidea</taxon>
        <taxon>Thelaziidae</taxon>
        <taxon>Thelazia</taxon>
    </lineage>
</organism>
<dbReference type="GO" id="GO:0005783">
    <property type="term" value="C:endoplasmic reticulum"/>
    <property type="evidence" value="ECO:0007669"/>
    <property type="project" value="TreeGrafter"/>
</dbReference>
<dbReference type="Pfam" id="PF24567">
    <property type="entry name" value="ANKLE2_3rd"/>
    <property type="match status" value="1"/>
</dbReference>
<dbReference type="Proteomes" id="UP000276776">
    <property type="component" value="Unassembled WGS sequence"/>
</dbReference>
<name>A0A0N5CLL1_THECL</name>
<evidence type="ECO:0000313" key="9">
    <source>
        <dbReference type="Proteomes" id="UP000276776"/>
    </source>
</evidence>
<dbReference type="InterPro" id="IPR036770">
    <property type="entry name" value="Ankyrin_rpt-contain_sf"/>
</dbReference>
<evidence type="ECO:0000259" key="7">
    <source>
        <dbReference type="Pfam" id="PF24567"/>
    </source>
</evidence>
<dbReference type="OrthoDB" id="7446186at2759"/>
<keyword evidence="2" id="KW-0132">Cell division</keyword>
<evidence type="ECO:0000256" key="1">
    <source>
        <dbReference type="ARBA" id="ARBA00007597"/>
    </source>
</evidence>
<dbReference type="AlphaFoldDB" id="A0A0N5CLL1"/>
<dbReference type="GO" id="GO:0051301">
    <property type="term" value="P:cell division"/>
    <property type="evidence" value="ECO:0007669"/>
    <property type="project" value="UniProtKB-KW"/>
</dbReference>
<accession>A0A0N5CLL1</accession>
<comment type="similarity">
    <text evidence="1">Belongs to the ANKLE2 family.</text>
</comment>
<dbReference type="STRING" id="103827.A0A0N5CLL1"/>
<evidence type="ECO:0000313" key="8">
    <source>
        <dbReference type="EMBL" id="VDM96199.1"/>
    </source>
</evidence>
<evidence type="ECO:0000256" key="4">
    <source>
        <dbReference type="ARBA" id="ARBA00023306"/>
    </source>
</evidence>
<dbReference type="SMART" id="SM00248">
    <property type="entry name" value="ANK"/>
    <property type="match status" value="2"/>
</dbReference>
<dbReference type="EMBL" id="UYYF01000101">
    <property type="protein sequence ID" value="VDM96199.1"/>
    <property type="molecule type" value="Genomic_DNA"/>
</dbReference>
<protein>
    <submittedName>
        <fullName evidence="10">ANK_REP_REGION domain-containing protein</fullName>
    </submittedName>
</protein>
<evidence type="ECO:0000313" key="10">
    <source>
        <dbReference type="WBParaSite" id="TCLT_0000099801-mRNA-1"/>
    </source>
</evidence>
<keyword evidence="4" id="KW-0131">Cell cycle</keyword>
<dbReference type="PROSITE" id="PS50088">
    <property type="entry name" value="ANK_REPEAT"/>
    <property type="match status" value="1"/>
</dbReference>
<feature type="repeat" description="ANK" evidence="5">
    <location>
        <begin position="197"/>
        <end position="221"/>
    </location>
</feature>
<dbReference type="InterPro" id="IPR002110">
    <property type="entry name" value="Ankyrin_rpt"/>
</dbReference>
<feature type="domain" description="ANKLE2 third alpha/beta" evidence="7">
    <location>
        <begin position="262"/>
        <end position="360"/>
    </location>
</feature>
<gene>
    <name evidence="8" type="ORF">TCLT_LOCUS999</name>
</gene>
<feature type="compositionally biased region" description="Basic and acidic residues" evidence="6">
    <location>
        <begin position="557"/>
        <end position="570"/>
    </location>
</feature>
<reference evidence="8 9" key="2">
    <citation type="submission" date="2018-11" db="EMBL/GenBank/DDBJ databases">
        <authorList>
            <consortium name="Pathogen Informatics"/>
        </authorList>
    </citation>
    <scope>NUCLEOTIDE SEQUENCE [LARGE SCALE GENOMIC DNA]</scope>
</reference>
<feature type="region of interest" description="Disordered" evidence="6">
    <location>
        <begin position="557"/>
        <end position="576"/>
    </location>
</feature>
<proteinExistence type="inferred from homology"/>
<sequence>MSEEKNANFFAVHIPSPKIGQPSTGAVFETLKEASKFANSPDGKAKGARFKRFHSPKDALNYAKHGDYFYNSPKAVQKQHVSESCGIFPSVSRIMLSRLKRSIEAKDDETFTKMVSENPRYLINISSDTPTIVVEGFRYNALHVASKCGNFNVVEYVLNFVCDIEKLLTLYETSEENVRMRSNILLDCYLNMPDKGCHDTPLHFASKFGHYGIVRLLLSYNKCHKNAINKSGLTAAQICCSRYSGFDKKKLLSKISALFTSFFVSLYRMTDNYHSLTIRLSSEVPVLTLEPGLQSQQHMLAFETCELAACAGPFSVETVARTFYETWKLEERECRRSNPRKGAERVGRRLAQEYKVTWMERWNFSNKLIDLNSFIGLEELNRYLVNIRLRPQPSCLSHLVFDDDSDDSNENSRTQYSKDYSGVVIKDSKAVKDDNGADNASVSSLTELVENSEFAFDRTLDTGGDYVRGLANLDLNTSTSDDLDSEHQLTTDETDADAFDFDYYTPPSSPDPVYIYQGVPSKEDEELALALSMVNEQLLKNFGAVTEYLRHVRNVPETERSRWPHTDSPRAKRRRV</sequence>
<dbReference type="PROSITE" id="PS50297">
    <property type="entry name" value="ANK_REP_REGION"/>
    <property type="match status" value="1"/>
</dbReference>
<keyword evidence="9" id="KW-1185">Reference proteome</keyword>
<dbReference type="GO" id="GO:0051721">
    <property type="term" value="F:protein phosphatase 2A binding"/>
    <property type="evidence" value="ECO:0007669"/>
    <property type="project" value="TreeGrafter"/>
</dbReference>
<dbReference type="Gene3D" id="1.25.40.20">
    <property type="entry name" value="Ankyrin repeat-containing domain"/>
    <property type="match status" value="1"/>
</dbReference>
<evidence type="ECO:0000256" key="3">
    <source>
        <dbReference type="ARBA" id="ARBA00023043"/>
    </source>
</evidence>
<reference evidence="10" key="1">
    <citation type="submission" date="2017-02" db="UniProtKB">
        <authorList>
            <consortium name="WormBaseParasite"/>
        </authorList>
    </citation>
    <scope>IDENTIFICATION</scope>
</reference>
<dbReference type="WBParaSite" id="TCLT_0000099801-mRNA-1">
    <property type="protein sequence ID" value="TCLT_0000099801-mRNA-1"/>
    <property type="gene ID" value="TCLT_0000099801"/>
</dbReference>
<dbReference type="SUPFAM" id="SSF48403">
    <property type="entry name" value="Ankyrin repeat"/>
    <property type="match status" value="1"/>
</dbReference>